<keyword evidence="8" id="KW-0175">Coiled coil</keyword>
<evidence type="ECO:0000256" key="7">
    <source>
        <dbReference type="ARBA" id="ARBA00023237"/>
    </source>
</evidence>
<keyword evidence="5" id="KW-0812">Transmembrane</keyword>
<dbReference type="Gene3D" id="1.20.1600.10">
    <property type="entry name" value="Outer membrane efflux proteins (OEP)"/>
    <property type="match status" value="1"/>
</dbReference>
<dbReference type="Proteomes" id="UP000317990">
    <property type="component" value="Unassembled WGS sequence"/>
</dbReference>
<reference evidence="10 11" key="1">
    <citation type="journal article" date="2019" name="mSystems">
        <title>Life at home and on the roam: Genomic adaptions reflect the dual lifestyle of an intracellular, facultative symbiont.</title>
        <authorList>
            <person name="Burgsdorf I."/>
        </authorList>
    </citation>
    <scope>NUCLEOTIDE SEQUENCE [LARGE SCALE GENOMIC DNA]</scope>
    <source>
        <strain evidence="10">277cV</strain>
    </source>
</reference>
<comment type="subcellular location">
    <subcellularLocation>
        <location evidence="1">Cell outer membrane</location>
    </subcellularLocation>
</comment>
<comment type="similarity">
    <text evidence="2">Belongs to the outer membrane factor (OMF) (TC 1.B.17) family.</text>
</comment>
<evidence type="ECO:0000256" key="3">
    <source>
        <dbReference type="ARBA" id="ARBA00022448"/>
    </source>
</evidence>
<organism evidence="10 11">
    <name type="scientific">Aphanocapsa feldmannii 277cV</name>
    <dbReference type="NCBI Taxonomy" id="2507553"/>
    <lineage>
        <taxon>Bacteria</taxon>
        <taxon>Bacillati</taxon>
        <taxon>Cyanobacteriota</taxon>
        <taxon>Cyanophyceae</taxon>
        <taxon>Oscillatoriophycideae</taxon>
        <taxon>Chroococcales</taxon>
        <taxon>Microcystaceae</taxon>
        <taxon>Aphanocapsa</taxon>
    </lineage>
</organism>
<dbReference type="PROSITE" id="PS51257">
    <property type="entry name" value="PROKAR_LIPOPROTEIN"/>
    <property type="match status" value="1"/>
</dbReference>
<accession>A0A524RR79</accession>
<dbReference type="SUPFAM" id="SSF56954">
    <property type="entry name" value="Outer membrane efflux proteins (OEP)"/>
    <property type="match status" value="1"/>
</dbReference>
<evidence type="ECO:0000256" key="1">
    <source>
        <dbReference type="ARBA" id="ARBA00004442"/>
    </source>
</evidence>
<evidence type="ECO:0000256" key="5">
    <source>
        <dbReference type="ARBA" id="ARBA00022692"/>
    </source>
</evidence>
<keyword evidence="4" id="KW-1134">Transmembrane beta strand</keyword>
<dbReference type="GO" id="GO:1990281">
    <property type="term" value="C:efflux pump complex"/>
    <property type="evidence" value="ECO:0007669"/>
    <property type="project" value="TreeGrafter"/>
</dbReference>
<proteinExistence type="inferred from homology"/>
<evidence type="ECO:0000313" key="11">
    <source>
        <dbReference type="Proteomes" id="UP000317990"/>
    </source>
</evidence>
<dbReference type="InterPro" id="IPR003423">
    <property type="entry name" value="OMP_efflux"/>
</dbReference>
<feature type="signal peptide" evidence="9">
    <location>
        <begin position="1"/>
        <end position="24"/>
    </location>
</feature>
<feature type="chain" id="PRO_5021852925" evidence="9">
    <location>
        <begin position="25"/>
        <end position="562"/>
    </location>
</feature>
<dbReference type="GO" id="GO:0015288">
    <property type="term" value="F:porin activity"/>
    <property type="evidence" value="ECO:0007669"/>
    <property type="project" value="TreeGrafter"/>
</dbReference>
<dbReference type="PANTHER" id="PTHR30026">
    <property type="entry name" value="OUTER MEMBRANE PROTEIN TOLC"/>
    <property type="match status" value="1"/>
</dbReference>
<evidence type="ECO:0000256" key="4">
    <source>
        <dbReference type="ARBA" id="ARBA00022452"/>
    </source>
</evidence>
<sequence>MARVSLGRLASLSCATLGCTTALAAQLALAQTPQQPTWLRRAPQAPDAAAVLGSRPRVDAADPLRQGALPPLPQQLEAPGAPALADEAEQVQVMALKPLSLAEARSLAFANNPELKASDLAVEAAEARLRASYALWYPSLDLTASALPGLDSARQWRNFKTDDPLGSVSPEPNWRYRTYRSGSAELRLQWALIDPRRVPRIAADRDALEQAGFSRLIALRQLDLDVSITYYRLQQADANVEVAAASLRSSQTRVKNNEARYAAGVVTLNDLLQSQAQLARDEALLAEARAEQNAVRRELASIINLPADITPTAADPNLPLGSWTASLQDSIIASNRNREELKRFLSAISENNSLANVQLAAIQPSLRIFNVAAWNHVAGQAGWGDTVGPDWLSTETWTNRVGLSLAWRLYDGGEARASAKRLRLEAERQAQLFAAARNRFRRDVERAFFALQADQQSILALAREVVANREALRLTMLRNEAGVGTEQDVIDRQRDLTQSSIRHASSIADYNINIATLQRYTGLNAVSPCLPADRPAAERAEGLPPVPLQAFEAICGIGHTGP</sequence>
<evidence type="ECO:0000313" key="10">
    <source>
        <dbReference type="EMBL" id="TGG96844.1"/>
    </source>
</evidence>
<dbReference type="PANTHER" id="PTHR30026:SF21">
    <property type="entry name" value="SLR1270 PROTEIN"/>
    <property type="match status" value="1"/>
</dbReference>
<name>A0A524RR79_9CHRO</name>
<keyword evidence="6" id="KW-0472">Membrane</keyword>
<dbReference type="EMBL" id="SRMO01000001">
    <property type="protein sequence ID" value="TGG96844.1"/>
    <property type="molecule type" value="Genomic_DNA"/>
</dbReference>
<gene>
    <name evidence="10" type="ORF">ERJ67_00390</name>
</gene>
<keyword evidence="9" id="KW-0732">Signal</keyword>
<dbReference type="GO" id="GO:0009279">
    <property type="term" value="C:cell outer membrane"/>
    <property type="evidence" value="ECO:0007669"/>
    <property type="project" value="UniProtKB-SubCell"/>
</dbReference>
<comment type="caution">
    <text evidence="10">The sequence shown here is derived from an EMBL/GenBank/DDBJ whole genome shotgun (WGS) entry which is preliminary data.</text>
</comment>
<evidence type="ECO:0000256" key="2">
    <source>
        <dbReference type="ARBA" id="ARBA00007613"/>
    </source>
</evidence>
<dbReference type="Pfam" id="PF02321">
    <property type="entry name" value="OEP"/>
    <property type="match status" value="2"/>
</dbReference>
<feature type="coiled-coil region" evidence="8">
    <location>
        <begin position="271"/>
        <end position="298"/>
    </location>
</feature>
<keyword evidence="7" id="KW-0998">Cell outer membrane</keyword>
<evidence type="ECO:0000256" key="9">
    <source>
        <dbReference type="SAM" id="SignalP"/>
    </source>
</evidence>
<dbReference type="GO" id="GO:0015562">
    <property type="term" value="F:efflux transmembrane transporter activity"/>
    <property type="evidence" value="ECO:0007669"/>
    <property type="project" value="InterPro"/>
</dbReference>
<keyword evidence="3" id="KW-0813">Transport</keyword>
<dbReference type="AlphaFoldDB" id="A0A524RR79"/>
<protein>
    <submittedName>
        <fullName evidence="10">TolC family protein</fullName>
    </submittedName>
</protein>
<evidence type="ECO:0000256" key="6">
    <source>
        <dbReference type="ARBA" id="ARBA00023136"/>
    </source>
</evidence>
<evidence type="ECO:0000256" key="8">
    <source>
        <dbReference type="SAM" id="Coils"/>
    </source>
</evidence>
<dbReference type="InterPro" id="IPR051906">
    <property type="entry name" value="TolC-like"/>
</dbReference>